<organism evidence="1 2">
    <name type="scientific">Rhabditophanes sp. KR3021</name>
    <dbReference type="NCBI Taxonomy" id="114890"/>
    <lineage>
        <taxon>Eukaryota</taxon>
        <taxon>Metazoa</taxon>
        <taxon>Ecdysozoa</taxon>
        <taxon>Nematoda</taxon>
        <taxon>Chromadorea</taxon>
        <taxon>Rhabditida</taxon>
        <taxon>Tylenchina</taxon>
        <taxon>Panagrolaimomorpha</taxon>
        <taxon>Strongyloidoidea</taxon>
        <taxon>Alloionematidae</taxon>
        <taxon>Rhabditophanes</taxon>
    </lineage>
</organism>
<sequence length="518" mass="58888">MLKFYLLFFIVPTALAVDYCRTLAACKHDSQLEFWSCSNSSLNVLLDGSARFNEKESCRTKAKSFVAAQNNGIINRYAEAINCIYIKDKALRVGDNLRMKCTILSIELNGKPTPLTIGQATFNECLEMKRLAEDRCNIISKCCPLLSTCNPFYSKRAENKINKKNLIEAGDIITCLDQYKNANEDRVKEIQRKGIKKNSKLVDSTKISDDSKIGVSTKEKIAEIQKHITNKRKEFEEQLAQDPLVKQLQLLSPPSKFLITTTQKPILETKKSNEQLEKSNTIPNKHLEETEKSNKSKEQVSISNESTKSSEQLSNKQKSAEETKKSVHKVKKSKELAKKSKVNDDVAKSHPIKADYSEDKKKKVVERIKKYKAEKAGKKEIDTNNKELLDEAKKDEKKTNKKITSEKKKVDPKENKKFIHELRQVVDVQTNNQDLLTKSNTSKKALSRGLSKAVAKKIFSTWGCKAYKQCRSLVNFSALKCKDPSIELLKNATLPDTKIYENIASFISLLININFNFR</sequence>
<reference evidence="2" key="1">
    <citation type="submission" date="2016-11" db="UniProtKB">
        <authorList>
            <consortium name="WormBaseParasite"/>
        </authorList>
    </citation>
    <scope>IDENTIFICATION</scope>
    <source>
        <strain evidence="2">KR3021</strain>
    </source>
</reference>
<evidence type="ECO:0000313" key="1">
    <source>
        <dbReference type="Proteomes" id="UP000095286"/>
    </source>
</evidence>
<protein>
    <submittedName>
        <fullName evidence="2">DNA double-strand break repair Rad50 ATPase</fullName>
    </submittedName>
</protein>
<dbReference type="Proteomes" id="UP000095286">
    <property type="component" value="Unplaced"/>
</dbReference>
<name>A0AC35U2Q5_9BILA</name>
<proteinExistence type="predicted"/>
<dbReference type="WBParaSite" id="RSKR_0000708000.1">
    <property type="protein sequence ID" value="RSKR_0000708000.1"/>
    <property type="gene ID" value="RSKR_0000708000"/>
</dbReference>
<evidence type="ECO:0000313" key="2">
    <source>
        <dbReference type="WBParaSite" id="RSKR_0000708000.1"/>
    </source>
</evidence>
<accession>A0AC35U2Q5</accession>